<accession>A0ABU6X460</accession>
<sequence length="162" mass="17052">MPTPTNHLSSPTPPLPQAITDSSFATGHSSSPTVSIADLLGSLSQIGSPLPCISAPSLLVIASTSLLPAAQSSMLARLPVATARCLCVASLLVIVVSARSPPCGLCLPPPHRRLSPLTAFVLDILVLLLQCCVLVLQFHCASVHVLHLHSLIYVYIIKFMFV</sequence>
<evidence type="ECO:0000313" key="3">
    <source>
        <dbReference type="EMBL" id="MED6192904.1"/>
    </source>
</evidence>
<keyword evidence="2" id="KW-0472">Membrane</keyword>
<keyword evidence="2" id="KW-1133">Transmembrane helix</keyword>
<proteinExistence type="predicted"/>
<reference evidence="3 4" key="1">
    <citation type="journal article" date="2023" name="Plants (Basel)">
        <title>Bridging the Gap: Combining Genomics and Transcriptomics Approaches to Understand Stylosanthes scabra, an Orphan Legume from the Brazilian Caatinga.</title>
        <authorList>
            <person name="Ferreira-Neto J.R.C."/>
            <person name="da Silva M.D."/>
            <person name="Binneck E."/>
            <person name="de Melo N.F."/>
            <person name="da Silva R.H."/>
            <person name="de Melo A.L.T.M."/>
            <person name="Pandolfi V."/>
            <person name="Bustamante F.O."/>
            <person name="Brasileiro-Vidal A.C."/>
            <person name="Benko-Iseppon A.M."/>
        </authorList>
    </citation>
    <scope>NUCLEOTIDE SEQUENCE [LARGE SCALE GENOMIC DNA]</scope>
    <source>
        <tissue evidence="3">Leaves</tissue>
    </source>
</reference>
<feature type="transmembrane region" description="Helical" evidence="2">
    <location>
        <begin position="117"/>
        <end position="138"/>
    </location>
</feature>
<keyword evidence="4" id="KW-1185">Reference proteome</keyword>
<keyword evidence="2" id="KW-0812">Transmembrane</keyword>
<name>A0ABU6X460_9FABA</name>
<comment type="caution">
    <text evidence="3">The sequence shown here is derived from an EMBL/GenBank/DDBJ whole genome shotgun (WGS) entry which is preliminary data.</text>
</comment>
<dbReference type="EMBL" id="JASCZI010211486">
    <property type="protein sequence ID" value="MED6192904.1"/>
    <property type="molecule type" value="Genomic_DNA"/>
</dbReference>
<evidence type="ECO:0000256" key="1">
    <source>
        <dbReference type="SAM" id="MobiDB-lite"/>
    </source>
</evidence>
<protein>
    <submittedName>
        <fullName evidence="3">Uncharacterized protein</fullName>
    </submittedName>
</protein>
<dbReference type="Proteomes" id="UP001341840">
    <property type="component" value="Unassembled WGS sequence"/>
</dbReference>
<evidence type="ECO:0000313" key="4">
    <source>
        <dbReference type="Proteomes" id="UP001341840"/>
    </source>
</evidence>
<evidence type="ECO:0000256" key="2">
    <source>
        <dbReference type="SAM" id="Phobius"/>
    </source>
</evidence>
<feature type="compositionally biased region" description="Polar residues" evidence="1">
    <location>
        <begin position="1"/>
        <end position="10"/>
    </location>
</feature>
<feature type="transmembrane region" description="Helical" evidence="2">
    <location>
        <begin position="144"/>
        <end position="161"/>
    </location>
</feature>
<feature type="transmembrane region" description="Helical" evidence="2">
    <location>
        <begin position="74"/>
        <end position="96"/>
    </location>
</feature>
<gene>
    <name evidence="3" type="ORF">PIB30_014238</name>
</gene>
<organism evidence="3 4">
    <name type="scientific">Stylosanthes scabra</name>
    <dbReference type="NCBI Taxonomy" id="79078"/>
    <lineage>
        <taxon>Eukaryota</taxon>
        <taxon>Viridiplantae</taxon>
        <taxon>Streptophyta</taxon>
        <taxon>Embryophyta</taxon>
        <taxon>Tracheophyta</taxon>
        <taxon>Spermatophyta</taxon>
        <taxon>Magnoliopsida</taxon>
        <taxon>eudicotyledons</taxon>
        <taxon>Gunneridae</taxon>
        <taxon>Pentapetalae</taxon>
        <taxon>rosids</taxon>
        <taxon>fabids</taxon>
        <taxon>Fabales</taxon>
        <taxon>Fabaceae</taxon>
        <taxon>Papilionoideae</taxon>
        <taxon>50 kb inversion clade</taxon>
        <taxon>dalbergioids sensu lato</taxon>
        <taxon>Dalbergieae</taxon>
        <taxon>Pterocarpus clade</taxon>
        <taxon>Stylosanthes</taxon>
    </lineage>
</organism>
<feature type="region of interest" description="Disordered" evidence="1">
    <location>
        <begin position="1"/>
        <end position="26"/>
    </location>
</feature>